<feature type="signal peptide" evidence="2">
    <location>
        <begin position="1"/>
        <end position="27"/>
    </location>
</feature>
<name>A0ABT0DRG3_9HYPH</name>
<sequence length="192" mass="20232">MFLSVKLAAPLALILPLALAVAQPASAQTAAPVKTESKAEAPKPRKLAPAQATTKTFGQWSVTCRERLDVKDRKSCTASLKVLEARSKKVALLWQIGRNPAGEPAFLFRTPLGVRLDDGLEISLDGGAARHFHFASCSSNGCHAVGAFDEAFAKELAGAREAVASFTFVDGQVLKVALPLDGIDQALPALKG</sequence>
<keyword evidence="4" id="KW-1185">Reference proteome</keyword>
<keyword evidence="2" id="KW-0732">Signal</keyword>
<dbReference type="Proteomes" id="UP001202867">
    <property type="component" value="Unassembled WGS sequence"/>
</dbReference>
<gene>
    <name evidence="3" type="ORF">MWN33_17720</name>
</gene>
<dbReference type="RefSeq" id="WP_247202378.1">
    <property type="nucleotide sequence ID" value="NZ_JALKCG010000009.1"/>
</dbReference>
<evidence type="ECO:0000313" key="4">
    <source>
        <dbReference type="Proteomes" id="UP001202867"/>
    </source>
</evidence>
<feature type="region of interest" description="Disordered" evidence="1">
    <location>
        <begin position="30"/>
        <end position="50"/>
    </location>
</feature>
<evidence type="ECO:0000256" key="2">
    <source>
        <dbReference type="SAM" id="SignalP"/>
    </source>
</evidence>
<evidence type="ECO:0000313" key="3">
    <source>
        <dbReference type="EMBL" id="MCK0209873.1"/>
    </source>
</evidence>
<reference evidence="4" key="2">
    <citation type="submission" date="2023-07" db="EMBL/GenBank/DDBJ databases">
        <title>Ancylobacter moscoviensis sp. nov., facultatively methylotrophic bacteria from activated sludge and the reclassification of Starkeya novella (Starkey 1934) Kelly et al. 2000 as Ancylobacter novellus comb. nov., Starkeya koreensis Im et al. 2006 as Ancylobacter koreensis comb.nov., Angulomicrobium tetraedrale Vasil'eva et al. 1986 as Ancylobacter tetraedralis comb. nov., Angulomicrobium amanitiforme Fritz et al. 2004 as Ancylobacter amanitiformis comb. nov. and Methylorhabdus multivorans Doronina et al. 1996 as Ancylobacter multivorans comb. nov. and emended description of the genus Ancylobacter.</title>
        <authorList>
            <person name="Doronina N."/>
            <person name="Chemodurova A."/>
            <person name="Grouzdev D."/>
            <person name="Koziaeva V."/>
            <person name="Shi W."/>
            <person name="Wu L."/>
            <person name="Kaparullina E."/>
        </authorList>
    </citation>
    <scope>NUCLEOTIDE SEQUENCE [LARGE SCALE GENOMIC DNA]</scope>
    <source>
        <strain evidence="4">Jip08</strain>
    </source>
</reference>
<reference evidence="3 4" key="1">
    <citation type="submission" date="2022-04" db="EMBL/GenBank/DDBJ databases">
        <authorList>
            <person name="Grouzdev D.S."/>
            <person name="Pantiukh K.S."/>
            <person name="Krutkina M.S."/>
        </authorList>
    </citation>
    <scope>NUCLEOTIDE SEQUENCE [LARGE SCALE GENOMIC DNA]</scope>
    <source>
        <strain evidence="3 4">Jip08</strain>
    </source>
</reference>
<feature type="chain" id="PRO_5046623960" evidence="2">
    <location>
        <begin position="28"/>
        <end position="192"/>
    </location>
</feature>
<comment type="caution">
    <text evidence="3">The sequence shown here is derived from an EMBL/GenBank/DDBJ whole genome shotgun (WGS) entry which is preliminary data.</text>
</comment>
<protein>
    <submittedName>
        <fullName evidence="3">Invasion associated locus B family protein</fullName>
    </submittedName>
</protein>
<organism evidence="3 4">
    <name type="scientific">Ancylobacter koreensis</name>
    <dbReference type="NCBI Taxonomy" id="266121"/>
    <lineage>
        <taxon>Bacteria</taxon>
        <taxon>Pseudomonadati</taxon>
        <taxon>Pseudomonadota</taxon>
        <taxon>Alphaproteobacteria</taxon>
        <taxon>Hyphomicrobiales</taxon>
        <taxon>Xanthobacteraceae</taxon>
        <taxon>Ancylobacter</taxon>
    </lineage>
</organism>
<dbReference type="InterPro" id="IPR010642">
    <property type="entry name" value="Invasion_prot_B"/>
</dbReference>
<dbReference type="Pfam" id="PF06776">
    <property type="entry name" value="IalB"/>
    <property type="match status" value="1"/>
</dbReference>
<accession>A0ABT0DRG3</accession>
<dbReference type="EMBL" id="JALKCG010000009">
    <property type="protein sequence ID" value="MCK0209873.1"/>
    <property type="molecule type" value="Genomic_DNA"/>
</dbReference>
<proteinExistence type="predicted"/>
<dbReference type="Gene3D" id="2.60.40.1880">
    <property type="entry name" value="Invasion associated locus B (IalB) protein"/>
    <property type="match status" value="1"/>
</dbReference>
<evidence type="ECO:0000256" key="1">
    <source>
        <dbReference type="SAM" id="MobiDB-lite"/>
    </source>
</evidence>
<dbReference type="InterPro" id="IPR038696">
    <property type="entry name" value="IalB_sf"/>
</dbReference>